<proteinExistence type="predicted"/>
<protein>
    <recommendedName>
        <fullName evidence="3">HTH cro/C1-type domain-containing protein</fullName>
    </recommendedName>
</protein>
<organism evidence="1 2">
    <name type="scientific">Candidatus Nitrosocosmicus arcticus</name>
    <dbReference type="NCBI Taxonomy" id="2035267"/>
    <lineage>
        <taxon>Archaea</taxon>
        <taxon>Nitrososphaerota</taxon>
        <taxon>Nitrososphaeria</taxon>
        <taxon>Nitrososphaerales</taxon>
        <taxon>Nitrososphaeraceae</taxon>
        <taxon>Candidatus Nitrosocosmicus</taxon>
    </lineage>
</organism>
<dbReference type="Proteomes" id="UP000315289">
    <property type="component" value="Unassembled WGS sequence"/>
</dbReference>
<dbReference type="EMBL" id="VOAH01000020">
    <property type="protein sequence ID" value="TVP39120.1"/>
    <property type="molecule type" value="Genomic_DNA"/>
</dbReference>
<reference evidence="1 2" key="1">
    <citation type="journal article" date="2019" name="Front. Microbiol.">
        <title>Ammonia Oxidation by the Arctic Terrestrial Thaumarchaeote Candidatus Nitrosocosmicus arcticus Is Stimulated by Increasing Temperatures.</title>
        <authorList>
            <person name="Alves R.J.E."/>
            <person name="Kerou M."/>
            <person name="Zappe A."/>
            <person name="Bittner R."/>
            <person name="Abby S.S."/>
            <person name="Schmidt H.A."/>
            <person name="Pfeifer K."/>
            <person name="Schleper C."/>
        </authorList>
    </citation>
    <scope>NUCLEOTIDE SEQUENCE [LARGE SCALE GENOMIC DNA]</scope>
    <source>
        <strain evidence="1 2">Kfb</strain>
    </source>
</reference>
<name>A0A557SR85_9ARCH</name>
<gene>
    <name evidence="1" type="ORF">NARC_200009</name>
</gene>
<sequence>MIQEWLQGKTRDIIAKETGISQGSVTGIITEWKERTVNPDIENLREFAIWLKNQALRLVNAQKGLGMQNVEIIRSG</sequence>
<evidence type="ECO:0008006" key="3">
    <source>
        <dbReference type="Google" id="ProtNLM"/>
    </source>
</evidence>
<evidence type="ECO:0000313" key="1">
    <source>
        <dbReference type="EMBL" id="TVP39120.1"/>
    </source>
</evidence>
<dbReference type="RefSeq" id="WP_144734484.1">
    <property type="nucleotide sequence ID" value="NZ_ML675593.1"/>
</dbReference>
<accession>A0A557SR85</accession>
<dbReference type="AlphaFoldDB" id="A0A557SR85"/>
<comment type="caution">
    <text evidence="1">The sequence shown here is derived from an EMBL/GenBank/DDBJ whole genome shotgun (WGS) entry which is preliminary data.</text>
</comment>
<evidence type="ECO:0000313" key="2">
    <source>
        <dbReference type="Proteomes" id="UP000315289"/>
    </source>
</evidence>
<keyword evidence="2" id="KW-1185">Reference proteome</keyword>